<evidence type="ECO:0000256" key="1">
    <source>
        <dbReference type="SAM" id="SignalP"/>
    </source>
</evidence>
<gene>
    <name evidence="2" type="ORF">SCHIN_v1c05610</name>
</gene>
<reference evidence="2 3" key="1">
    <citation type="submission" date="2019-08" db="EMBL/GenBank/DDBJ databases">
        <title>Complete genome sequence of Spiroplasma chinense CCH (DSM 19755).</title>
        <authorList>
            <person name="Shen H.-Y."/>
            <person name="Lin Y.-C."/>
            <person name="Chou L."/>
            <person name="Kuo C.-H."/>
        </authorList>
    </citation>
    <scope>NUCLEOTIDE SEQUENCE [LARGE SCALE GENOMIC DNA]</scope>
    <source>
        <strain evidence="2 3">CCH</strain>
    </source>
</reference>
<dbReference type="NCBIfam" id="TIGR04547">
    <property type="entry name" value="Mollicu_LP"/>
    <property type="match status" value="1"/>
</dbReference>
<dbReference type="NCBIfam" id="NF038029">
    <property type="entry name" value="LP_plasma"/>
    <property type="match status" value="1"/>
</dbReference>
<evidence type="ECO:0000313" key="3">
    <source>
        <dbReference type="Proteomes" id="UP000323144"/>
    </source>
</evidence>
<dbReference type="InterPro" id="IPR030893">
    <property type="entry name" value="Mollicu_LP"/>
</dbReference>
<dbReference type="KEGG" id="schi:SCHIN_v1c05610"/>
<dbReference type="EMBL" id="CP043026">
    <property type="protein sequence ID" value="QEH61758.1"/>
    <property type="molecule type" value="Genomic_DNA"/>
</dbReference>
<evidence type="ECO:0008006" key="4">
    <source>
        <dbReference type="Google" id="ProtNLM"/>
    </source>
</evidence>
<dbReference type="AlphaFoldDB" id="A0A5B9Y3M5"/>
<keyword evidence="1" id="KW-0732">Signal</keyword>
<protein>
    <recommendedName>
        <fullName evidence="4">MOLPALP family lipoprotein</fullName>
    </recommendedName>
</protein>
<name>A0A5B9Y3M5_9MOLU</name>
<dbReference type="PROSITE" id="PS51257">
    <property type="entry name" value="PROKAR_LIPOPROTEIN"/>
    <property type="match status" value="1"/>
</dbReference>
<evidence type="ECO:0000313" key="2">
    <source>
        <dbReference type="EMBL" id="QEH61758.1"/>
    </source>
</evidence>
<dbReference type="Proteomes" id="UP000323144">
    <property type="component" value="Chromosome"/>
</dbReference>
<accession>A0A5B9Y3M5</accession>
<dbReference type="RefSeq" id="WP_166508143.1">
    <property type="nucleotide sequence ID" value="NZ_CP043026.1"/>
</dbReference>
<dbReference type="InterPro" id="IPR054816">
    <property type="entry name" value="Lipoprotein_mollicutes-type_CS"/>
</dbReference>
<organism evidence="2 3">
    <name type="scientific">Spiroplasma chinense</name>
    <dbReference type="NCBI Taxonomy" id="216932"/>
    <lineage>
        <taxon>Bacteria</taxon>
        <taxon>Bacillati</taxon>
        <taxon>Mycoplasmatota</taxon>
        <taxon>Mollicutes</taxon>
        <taxon>Entomoplasmatales</taxon>
        <taxon>Spiroplasmataceae</taxon>
        <taxon>Spiroplasma</taxon>
    </lineage>
</organism>
<proteinExistence type="predicted"/>
<keyword evidence="3" id="KW-1185">Reference proteome</keyword>
<feature type="chain" id="PRO_5022908619" description="MOLPALP family lipoprotein" evidence="1">
    <location>
        <begin position="20"/>
        <end position="701"/>
    </location>
</feature>
<feature type="signal peptide" evidence="1">
    <location>
        <begin position="1"/>
        <end position="19"/>
    </location>
</feature>
<sequence length="701" mass="76211">MKKLLSILGAMSITASASASVVACGPAKVTNLYTDNVSQETIAKLMSQYAKGLYLNQNGEQTTKSHISSSEVFNNMVKDQYLDDLGLEGFDESLGISKYTRFNEVASNFINTENLTSKVEVSERVWQGGVVSMENQVPELLQSVVDMAPSLIGALANPAALAGMLENLDISAFIQPEVLKVMANVLTEENFQLIENAFSNDVYENMSVQQSLDSSVIGLANAMANLTGTGTDKFIQSSGFDKDTLDTDLETNYNLAINSLIKSIGGFMGGSVSIKFDLVESVPAVAEILRFVRTLLVYLNSFTYEDYTNAEGVKAVDVKTKRDTSMNEIDNTTDIKKLLDVLKYMVNDQDGNGVVVLKNVLGILAATSSSVACVVSETVPNTGVYPSEHAAFGDLITKILFAMTGMSEIVEANPIPSIPSMVLKVNVKSFLRDLINSGANMKGKSSANWSVSSQTNQVLTGMFANTSLVTEPLKSILEAIKEKGDSTTFKNDWVAYLWDNDNEALNMSIKGMLDQPLSGLMSLFGETEVAKKLGFDVKTSTAFDFLLNKSLKTIVNDLSAAVDTAKNTEFNFDDITKVIQACRKDDALVNALRDPENLMSHLGLVDGKVIEGSVLDVISKTVGTYDWLVKVLQVIQGYLNEGNNLAKLVKDQLKEIKVETTIKGTNTFVYTVSQGDVTNTFEIAMKQVKNKLVIDKITLVD</sequence>